<protein>
    <recommendedName>
        <fullName evidence="5">Probable RNA polymerase II nuclear localization protein SLC7A6OS</fullName>
    </recommendedName>
</protein>
<keyword evidence="8" id="KW-0653">Protein transport</keyword>
<proteinExistence type="inferred from homology"/>
<dbReference type="GO" id="GO:0015031">
    <property type="term" value="P:protein transport"/>
    <property type="evidence" value="ECO:0007669"/>
    <property type="project" value="UniProtKB-KW"/>
</dbReference>
<gene>
    <name evidence="12" type="ORF">L596_016130</name>
</gene>
<keyword evidence="6" id="KW-0813">Transport</keyword>
<keyword evidence="9" id="KW-0539">Nucleus</keyword>
<evidence type="ECO:0000256" key="6">
    <source>
        <dbReference type="ARBA" id="ARBA00022448"/>
    </source>
</evidence>
<evidence type="ECO:0000313" key="13">
    <source>
        <dbReference type="Proteomes" id="UP000298663"/>
    </source>
</evidence>
<evidence type="ECO:0000256" key="1">
    <source>
        <dbReference type="ARBA" id="ARBA00003202"/>
    </source>
</evidence>
<evidence type="ECO:0000256" key="5">
    <source>
        <dbReference type="ARBA" id="ARBA00017036"/>
    </source>
</evidence>
<feature type="compositionally biased region" description="Basic and acidic residues" evidence="10">
    <location>
        <begin position="346"/>
        <end position="361"/>
    </location>
</feature>
<evidence type="ECO:0000256" key="7">
    <source>
        <dbReference type="ARBA" id="ARBA00022490"/>
    </source>
</evidence>
<accession>A0A4U5NH36</accession>
<reference evidence="12 13" key="1">
    <citation type="journal article" date="2015" name="Genome Biol.">
        <title>Comparative genomics of Steinernema reveals deeply conserved gene regulatory networks.</title>
        <authorList>
            <person name="Dillman A.R."/>
            <person name="Macchietto M."/>
            <person name="Porter C.F."/>
            <person name="Rogers A."/>
            <person name="Williams B."/>
            <person name="Antoshechkin I."/>
            <person name="Lee M.M."/>
            <person name="Goodwin Z."/>
            <person name="Lu X."/>
            <person name="Lewis E.E."/>
            <person name="Goodrich-Blair H."/>
            <person name="Stock S.P."/>
            <person name="Adams B.J."/>
            <person name="Sternberg P.W."/>
            <person name="Mortazavi A."/>
        </authorList>
    </citation>
    <scope>NUCLEOTIDE SEQUENCE [LARGE SCALE GENOMIC DNA]</scope>
    <source>
        <strain evidence="12 13">ALL</strain>
    </source>
</reference>
<organism evidence="12 13">
    <name type="scientific">Steinernema carpocapsae</name>
    <name type="common">Entomopathogenic nematode</name>
    <dbReference type="NCBI Taxonomy" id="34508"/>
    <lineage>
        <taxon>Eukaryota</taxon>
        <taxon>Metazoa</taxon>
        <taxon>Ecdysozoa</taxon>
        <taxon>Nematoda</taxon>
        <taxon>Chromadorea</taxon>
        <taxon>Rhabditida</taxon>
        <taxon>Tylenchina</taxon>
        <taxon>Panagrolaimomorpha</taxon>
        <taxon>Strongyloidoidea</taxon>
        <taxon>Steinernematidae</taxon>
        <taxon>Steinernema</taxon>
    </lineage>
</organism>
<reference evidence="12 13" key="2">
    <citation type="journal article" date="2019" name="G3 (Bethesda)">
        <title>Hybrid Assembly of the Genome of the Entomopathogenic Nematode Steinernema carpocapsae Identifies the X-Chromosome.</title>
        <authorList>
            <person name="Serra L."/>
            <person name="Macchietto M."/>
            <person name="Macias-Munoz A."/>
            <person name="McGill C.J."/>
            <person name="Rodriguez I.M."/>
            <person name="Rodriguez B."/>
            <person name="Murad R."/>
            <person name="Mortazavi A."/>
        </authorList>
    </citation>
    <scope>NUCLEOTIDE SEQUENCE [LARGE SCALE GENOMIC DNA]</scope>
    <source>
        <strain evidence="12 13">ALL</strain>
    </source>
</reference>
<dbReference type="GO" id="GO:0005634">
    <property type="term" value="C:nucleus"/>
    <property type="evidence" value="ECO:0007669"/>
    <property type="project" value="UniProtKB-SubCell"/>
</dbReference>
<dbReference type="PANTHER" id="PTHR31196">
    <property type="entry name" value="RNA POLYMERASE II NUCLEAR LOCALIZATION PROTEIN SLC7A6OS-RELATED"/>
    <property type="match status" value="1"/>
</dbReference>
<comment type="similarity">
    <text evidence="4">Belongs to the IWR1/SLC7A6OS family.</text>
</comment>
<dbReference type="InterPro" id="IPR013883">
    <property type="entry name" value="TF_Iwr1_dom"/>
</dbReference>
<evidence type="ECO:0000259" key="11">
    <source>
        <dbReference type="Pfam" id="PF08574"/>
    </source>
</evidence>
<evidence type="ECO:0000256" key="3">
    <source>
        <dbReference type="ARBA" id="ARBA00004496"/>
    </source>
</evidence>
<keyword evidence="7" id="KW-0963">Cytoplasm</keyword>
<comment type="function">
    <text evidence="1">Directs RNA polymerase II nuclear import.</text>
</comment>
<dbReference type="EMBL" id="AZBU02000004">
    <property type="protein sequence ID" value="TKR82399.1"/>
    <property type="molecule type" value="Genomic_DNA"/>
</dbReference>
<feature type="region of interest" description="Disordered" evidence="10">
    <location>
        <begin position="337"/>
        <end position="373"/>
    </location>
</feature>
<dbReference type="GO" id="GO:0005737">
    <property type="term" value="C:cytoplasm"/>
    <property type="evidence" value="ECO:0007669"/>
    <property type="project" value="UniProtKB-SubCell"/>
</dbReference>
<sequence length="397" mass="45083">MSRFHFRLHFQTNRHAIDRQASSLDTECIPRTQKHPKITAENLPICQFDLFEKSSLATPRHTSLNSTRSRHECTLTALFRFPRSDPVFGALIACLAVKSSGSIEARVNQSDSSVVFSAFFSEMSAENSSVETLIRIRRKRSAAPLTGLVLSKKRCRGDQQEARYSSVVLYRHVGSSEEAERIVNLNREVIISENTKFIEYAPTMEEAAAARIVEGQGTAPLGHVDELMSVFNEIDLTEEASTSTKEVDRTPTESDVTVNGKPMIRVPQVEPKREMEQAKKDEYVYDFYYSKNAERQHPEETGLSSELFDVRVVKDDNDIVHYEGDFISYASDSDASFDYDSEDSNDENHYKNDYPDEKSDSCDGNSDDGFDLYGIRSERNDYCDYDNEETDDSEGDY</sequence>
<keyword evidence="13" id="KW-1185">Reference proteome</keyword>
<dbReference type="OrthoDB" id="5799864at2759"/>
<comment type="caution">
    <text evidence="12">The sequence shown here is derived from an EMBL/GenBank/DDBJ whole genome shotgun (WGS) entry which is preliminary data.</text>
</comment>
<evidence type="ECO:0000256" key="2">
    <source>
        <dbReference type="ARBA" id="ARBA00004123"/>
    </source>
</evidence>
<evidence type="ECO:0000256" key="10">
    <source>
        <dbReference type="SAM" id="MobiDB-lite"/>
    </source>
</evidence>
<feature type="domain" description="Transcription factor Iwr1" evidence="11">
    <location>
        <begin position="281"/>
        <end position="357"/>
    </location>
</feature>
<dbReference type="STRING" id="34508.A0A4U5NH36"/>
<dbReference type="GO" id="GO:0032502">
    <property type="term" value="P:developmental process"/>
    <property type="evidence" value="ECO:0007669"/>
    <property type="project" value="TreeGrafter"/>
</dbReference>
<evidence type="ECO:0000256" key="9">
    <source>
        <dbReference type="ARBA" id="ARBA00023242"/>
    </source>
</evidence>
<name>A0A4U5NH36_STECR</name>
<dbReference type="InterPro" id="IPR040218">
    <property type="entry name" value="SLC7A6OS"/>
</dbReference>
<comment type="subcellular location">
    <subcellularLocation>
        <location evidence="3">Cytoplasm</location>
    </subcellularLocation>
    <subcellularLocation>
        <location evidence="2">Nucleus</location>
    </subcellularLocation>
</comment>
<evidence type="ECO:0000256" key="4">
    <source>
        <dbReference type="ARBA" id="ARBA00010218"/>
    </source>
</evidence>
<evidence type="ECO:0000313" key="12">
    <source>
        <dbReference type="EMBL" id="TKR82399.1"/>
    </source>
</evidence>
<dbReference type="Proteomes" id="UP000298663">
    <property type="component" value="Unassembled WGS sequence"/>
</dbReference>
<dbReference type="Pfam" id="PF08574">
    <property type="entry name" value="Iwr1"/>
    <property type="match status" value="1"/>
</dbReference>
<dbReference type="AlphaFoldDB" id="A0A4U5NH36"/>
<dbReference type="PANTHER" id="PTHR31196:SF2">
    <property type="entry name" value="RNA POLYMERASE II NUCLEAR LOCALIZATION PROTEIN SLC7A6OS-RELATED"/>
    <property type="match status" value="1"/>
</dbReference>
<evidence type="ECO:0000256" key="8">
    <source>
        <dbReference type="ARBA" id="ARBA00022927"/>
    </source>
</evidence>